<evidence type="ECO:0000313" key="3">
    <source>
        <dbReference type="Proteomes" id="UP001139494"/>
    </source>
</evidence>
<keyword evidence="3" id="KW-1185">Reference proteome</keyword>
<name>A0A9R1D6V1_9EURY</name>
<reference evidence="2" key="1">
    <citation type="journal article" date="2023" name="Front. Microbiol.">
        <title>Genomic-based phylogenetic and metabolic analyses of the genus Natronomonas, and description of Natronomonas aquatica sp. nov.</title>
        <authorList>
            <person name="Garcia-Roldan A."/>
            <person name="Duran-Viseras A."/>
            <person name="de la Haba R.R."/>
            <person name="Corral P."/>
            <person name="Sanchez-Porro C."/>
            <person name="Ventosa A."/>
        </authorList>
    </citation>
    <scope>NUCLEOTIDE SEQUENCE</scope>
    <source>
        <strain evidence="2">F2-12</strain>
    </source>
</reference>
<feature type="region of interest" description="Disordered" evidence="1">
    <location>
        <begin position="102"/>
        <end position="121"/>
    </location>
</feature>
<evidence type="ECO:0000256" key="1">
    <source>
        <dbReference type="SAM" id="MobiDB-lite"/>
    </source>
</evidence>
<accession>A0A9R1D6V1</accession>
<comment type="caution">
    <text evidence="2">The sequence shown here is derived from an EMBL/GenBank/DDBJ whole genome shotgun (WGS) entry which is preliminary data.</text>
</comment>
<dbReference type="EMBL" id="JAHLKM010000036">
    <property type="protein sequence ID" value="MCQ4334766.1"/>
    <property type="molecule type" value="Genomic_DNA"/>
</dbReference>
<gene>
    <name evidence="2" type="ORF">KM295_15030</name>
</gene>
<dbReference type="RefSeq" id="WP_256030860.1">
    <property type="nucleotide sequence ID" value="NZ_JAHLKM010000036.1"/>
</dbReference>
<organism evidence="2 3">
    <name type="scientific">Natronomonas aquatica</name>
    <dbReference type="NCBI Taxonomy" id="2841590"/>
    <lineage>
        <taxon>Archaea</taxon>
        <taxon>Methanobacteriati</taxon>
        <taxon>Methanobacteriota</taxon>
        <taxon>Stenosarchaea group</taxon>
        <taxon>Halobacteria</taxon>
        <taxon>Halobacteriales</taxon>
        <taxon>Natronomonadaceae</taxon>
        <taxon>Natronomonas</taxon>
    </lineage>
</organism>
<sequence length="121" mass="13572">MGENEIVERVAPDPILSGDEKETTITMYGQDKEFDIFSAKPSLIKSLLKHNNFTLERARVVNDEETHRVNEREELETTKGEIVAVEGSMPVGVLTVKSKPRVNNHQSSVINTETIDSSVFE</sequence>
<dbReference type="AlphaFoldDB" id="A0A9R1D6V1"/>
<dbReference type="Proteomes" id="UP001139494">
    <property type="component" value="Unassembled WGS sequence"/>
</dbReference>
<evidence type="ECO:0000313" key="2">
    <source>
        <dbReference type="EMBL" id="MCQ4334766.1"/>
    </source>
</evidence>
<protein>
    <submittedName>
        <fullName evidence="2">Uncharacterized protein</fullName>
    </submittedName>
</protein>
<proteinExistence type="predicted"/>